<feature type="region of interest" description="Disordered" evidence="1">
    <location>
        <begin position="1246"/>
        <end position="1269"/>
    </location>
</feature>
<evidence type="ECO:0000256" key="1">
    <source>
        <dbReference type="SAM" id="MobiDB-lite"/>
    </source>
</evidence>
<feature type="domain" description="Alphavirus-like MT" evidence="4">
    <location>
        <begin position="112"/>
        <end position="452"/>
    </location>
</feature>
<name>A0A8E8FUX7_9VIRU</name>
<dbReference type="GO" id="GO:0005524">
    <property type="term" value="F:ATP binding"/>
    <property type="evidence" value="ECO:0007669"/>
    <property type="project" value="InterPro"/>
</dbReference>
<sequence>MEHLSGVPPELSDPDVNSALTAHVINECVNMVDPDRRQQVLSQFSSTLLNNKQLTDVLQTSMTQGIIDRFSHVNKTKTKIYVKAKLSGSQQCDLANTFSCFNLDFSRADDCGPHAFAREHRKLSLYKLLNIAKISATTRPGPGYDCCFKDVGGNPVSHLVKDRFFSHCCAPVLDINDAARKSRYHEHLRTFDPVGKSAETVAHYNLHMVGDGRVVCKSVAEHCYVKAPVLLFVHSVYDISVRMIAQMMHNSDANVAYGCFIFDVSVLYEVQGELPKIGCCFKRIVRNGRAIIRFWFPNDTQLGYEHDYLNYVELIRCFYVRHQTRYEVATYLFNLMGLHDNVVFFEVLRNTSGSVPKCSMFRVLTDSTLTDMTVINYWHFETLTHKLVNRDVYDRLSPVRLVVPTSLFDNLVSYAFNLPEAKFTVKNLLAAATSLNNRFVTNGAVVSSGAKIPPFQLQKLAHAVFLLVYISSYECSQTLVALIEQETRVRSLSNKGLLPRFFENVKQRVREKFSSRRLHALENISLNCDEDRLSAEVDESTSTLKNFVQKFIQFCTVKRLLNVDFHQNFVKYFSVEQEIDYICDTVYKRGKLFNNTNPCEIQPFQAMLSSLPEDSTAGLSLGVTACHECVCAVPTKTVPNNSRGHCVLESFMATGVVSDTSVNAVKRRLLKSHYIEKFSQHRVLMNYLETEMTSDDDRDAYFPPALELLMLCALEYSVAVCVHLQSRTTSYRFSKGDLYHFIVKNSHCSYLKTPTRLPMVDTVMLSTLNDYEESPQIFSLKRERAMFDKVSEQYTILKSTGKLDVFENALRVVNPRAVTSMMGYRSLHGLITAEAVARNFSKTLKNYSDFLLVDANTTQLEAVLSVTNATVHVILDRDDSDMRSDNVDKRIVQLSTANMCSRLSGDAVKMEMYDRIVRNRRNGFSRIHLGTLFFSRDYLGADYDSLDKYIEDRVHFSLCLLEYGGTFSMVINSLVAPAVVNVLTILNSLFNKVEVYRLNMTHHSVWTFGVRCVDYFGIVSKRDNLLVRSPTIMSTYSNYMHVVVERFFEPSQKFLSDLYKEINSGDSVRYFHPDCMYDEMSIAKLISNKYLGYKTLSGSTSKKVLRTSGMTLADMLEKLAASRVAGCKLPFFQMARVRLSSDVDIFDDGRYDISGTYNFDEYDQLFVVDWFSIVRTGDKIFDSVIARKKNRKLAEKILGKALCKKIFYNVEHLASAGDRVDLGLTPHIVERRPKLIRTFSGDSDTDDYALSDTDDSDSDDDDDDSDGKRFGEIAASRLSHVAGEDPFSHIHSDAVPAATVVTTSSDGSSTTVGVSGDVFNVDIDDVPLATMIENVYGCDIFRSLETPLTPSLTDDSTGVCSSPSNIESGCSFDDVSSESTPRVNIPKIFPLEEIRVSEDRMFLNNVMAVSERLDKNVSVFGNSTTSPVSYETDDVPTVIKPDDNFVTRAVDEYKAMLELTHSANISNLSRVYKKYVSDNAYVSRTIDKDTFTGLEHSPVIPHAKDFGIMNRQQKWIIRPANGSSALEYGWYFNGDKIVPFPRRNSAAYKAFVLETGYIVVNDYCKLALDGVTRESVRDVDVSKVDLSVVNFVQAVPGAGKTTHIIDSHVPYYHCDTTKVSNVILCTTEGKDDFRKRMTDKAESIGIHMNGNYEQIIRNRYVTLSSFLINNRNMRTSDTLFIDEAFMHHPGALFLAMAISKSKKVVILGDCLQIPYVNRLETFVMQYGDLNQFICPTTIMNTSYRCPVDVAKFLSPHYSSHGLAPSNDERGMISTRNVASRSMTVKKFNGLPDLRTVPKDVQILTFTQALKSSIKSYGHEKVSTVHEYEGKQSENIILVRDTDSLEDRIPNDMHYLVVAVSRHTKTFVYFSKRVDDKLSTMIRQYYDKYSSFSDYLSTSAGSVDFSTRYMGELTVAQAVDSYKTMNCRDPNGRARFHRIHVRLGDETKLEYVRKPHGYEVMLTLTGSISARNVRSATPLIRNFVVSRRITELDIADSFFETVPSIVVSSIFYQFVGKECRYYRRPSEKFDEIPFEVFDALNRNAINAVPMEKDLYIPEVYDFVPIAKKNVADDIHEGELQWFVNDVFRGSGDTDQSKDSWMVHHYDLNLSLGDVRIIPHRGLYTEKRFDNMTPILRTPIPHIRSEFTAELLVALQKRNCNVPEAQGIVDVHHVSNMMIEKLVSECFDRDVFVNVVNKPISVSASEVCDWLKNQPPAVVNQIVGDFALHDSPLNEYLMSIKPTAKPILKHDADQTYAPLQTILYHEKFINAIFCPIFREIKARLHKCLRKNLKIFSDVSMKDFERLMDRDISDQCFALFSGDDSLIYNGREYLEVDISKYDKSQGDLALEYELKCMRLFGVSEYYIELWKNAHVSTVARSLSTGVKIRINYQRKSGDASTFLGNTLFLMGVLSYVFPFRNLHGIDYDGYMKPQTYNYVFNLEVKFFRYNVPYFCSKFLIRTFDGWRMVPDPVKLVCKLGRHDLVNETHVECYRISISDHLDGFVYTDVANDVAVALSERYQTENNYVGLLQRLHNVVKRGTFTGLFTALPGAKIDRTRSDFIVRD</sequence>
<dbReference type="Pfam" id="PF00978">
    <property type="entry name" value="RdRP_2"/>
    <property type="match status" value="1"/>
</dbReference>
<dbReference type="GO" id="GO:0003723">
    <property type="term" value="F:RNA binding"/>
    <property type="evidence" value="ECO:0007669"/>
    <property type="project" value="InterPro"/>
</dbReference>
<evidence type="ECO:0000259" key="3">
    <source>
        <dbReference type="Pfam" id="PF01443"/>
    </source>
</evidence>
<organism evidence="5">
    <name type="scientific">Bemisia tabaci nege-like virus 3</name>
    <dbReference type="NCBI Taxonomy" id="2840073"/>
    <lineage>
        <taxon>Viruses</taxon>
        <taxon>Riboviria</taxon>
        <taxon>Negevirus</taxon>
    </lineage>
</organism>
<dbReference type="GO" id="GO:0008174">
    <property type="term" value="F:mRNA methyltransferase activity"/>
    <property type="evidence" value="ECO:0007669"/>
    <property type="project" value="InterPro"/>
</dbReference>
<dbReference type="InterPro" id="IPR002588">
    <property type="entry name" value="Alphavirus-like_MT_dom"/>
</dbReference>
<dbReference type="GO" id="GO:0003968">
    <property type="term" value="F:RNA-directed RNA polymerase activity"/>
    <property type="evidence" value="ECO:0007669"/>
    <property type="project" value="InterPro"/>
</dbReference>
<evidence type="ECO:0000313" key="5">
    <source>
        <dbReference type="EMBL" id="QWC36485.1"/>
    </source>
</evidence>
<feature type="compositionally biased region" description="Acidic residues" evidence="1">
    <location>
        <begin position="1246"/>
        <end position="1265"/>
    </location>
</feature>
<dbReference type="InterPro" id="IPR001788">
    <property type="entry name" value="RNA-dep_RNA_pol_alsuvir"/>
</dbReference>
<reference evidence="5" key="1">
    <citation type="submission" date="2020-11" db="EMBL/GenBank/DDBJ databases">
        <authorList>
            <person name="Huang H.-J."/>
            <person name="Li J.-M."/>
        </authorList>
    </citation>
    <scope>NUCLEOTIDE SEQUENCE</scope>
    <source>
        <strain evidence="5">FY-Q</strain>
    </source>
</reference>
<proteinExistence type="predicted"/>
<feature type="domain" description="RNA-dependent RNA polymerase alsuviricetes" evidence="2">
    <location>
        <begin position="2105"/>
        <end position="2535"/>
    </location>
</feature>
<dbReference type="EMBL" id="MW256678">
    <property type="protein sequence ID" value="QWC36485.1"/>
    <property type="molecule type" value="Genomic_RNA"/>
</dbReference>
<accession>A0A8E8FUX7</accession>
<dbReference type="Pfam" id="PF01660">
    <property type="entry name" value="Vmethyltransf"/>
    <property type="match status" value="1"/>
</dbReference>
<reference evidence="5" key="2">
    <citation type="journal article" date="2021" name="NPJ Biofilms Microbiomes">
        <title>Diversity and infectivity of the RNA virome among different cryptic species of an agriculturally important insect vector: whitefly Bemisia tabaci.</title>
        <authorList>
            <person name="Huang H.J."/>
            <person name="Ye Z.X."/>
            <person name="Wang X."/>
            <person name="Yan X.T."/>
            <person name="Zhang Y."/>
            <person name="He Y.J."/>
            <person name="Qi Y.H."/>
            <person name="Zhang X.D."/>
            <person name="Zhuo J.C."/>
            <person name="Lu G."/>
            <person name="Lu J.B."/>
            <person name="Mao Q.Z."/>
            <person name="Sun Z.T."/>
            <person name="Yan F."/>
            <person name="Chen J.P."/>
            <person name="Zhang C.X."/>
            <person name="Li J.M."/>
        </authorList>
    </citation>
    <scope>NUCLEOTIDE SEQUENCE</scope>
    <source>
        <strain evidence="5">FY-Q</strain>
    </source>
</reference>
<dbReference type="GO" id="GO:0006351">
    <property type="term" value="P:DNA-templated transcription"/>
    <property type="evidence" value="ECO:0007669"/>
    <property type="project" value="InterPro"/>
</dbReference>
<dbReference type="GO" id="GO:0016556">
    <property type="term" value="P:mRNA modification"/>
    <property type="evidence" value="ECO:0007669"/>
    <property type="project" value="InterPro"/>
</dbReference>
<dbReference type="InterPro" id="IPR027351">
    <property type="entry name" value="(+)RNA_virus_helicase_core_dom"/>
</dbReference>
<dbReference type="Pfam" id="PF01443">
    <property type="entry name" value="Viral_helicase1"/>
    <property type="match status" value="1"/>
</dbReference>
<evidence type="ECO:0000259" key="4">
    <source>
        <dbReference type="Pfam" id="PF01660"/>
    </source>
</evidence>
<protein>
    <submittedName>
        <fullName evidence="5">ORF1</fullName>
    </submittedName>
</protein>
<feature type="domain" description="(+)RNA virus helicase C-terminal" evidence="3">
    <location>
        <begin position="1592"/>
        <end position="1869"/>
    </location>
</feature>
<dbReference type="GO" id="GO:0006396">
    <property type="term" value="P:RNA processing"/>
    <property type="evidence" value="ECO:0007669"/>
    <property type="project" value="InterPro"/>
</dbReference>
<evidence type="ECO:0000259" key="2">
    <source>
        <dbReference type="Pfam" id="PF00978"/>
    </source>
</evidence>